<name>A0A5S6QPF9_TRIMR</name>
<dbReference type="Proteomes" id="UP000046395">
    <property type="component" value="Unassembled WGS sequence"/>
</dbReference>
<evidence type="ECO:0000313" key="2">
    <source>
        <dbReference type="WBParaSite" id="TMUE_2000009044.1"/>
    </source>
</evidence>
<organism evidence="1 2">
    <name type="scientific">Trichuris muris</name>
    <name type="common">Mouse whipworm</name>
    <dbReference type="NCBI Taxonomy" id="70415"/>
    <lineage>
        <taxon>Eukaryota</taxon>
        <taxon>Metazoa</taxon>
        <taxon>Ecdysozoa</taxon>
        <taxon>Nematoda</taxon>
        <taxon>Enoplea</taxon>
        <taxon>Dorylaimia</taxon>
        <taxon>Trichinellida</taxon>
        <taxon>Trichuridae</taxon>
        <taxon>Trichuris</taxon>
    </lineage>
</organism>
<accession>A0A5S6QPF9</accession>
<reference evidence="2" key="1">
    <citation type="submission" date="2019-12" db="UniProtKB">
        <authorList>
            <consortium name="WormBaseParasite"/>
        </authorList>
    </citation>
    <scope>IDENTIFICATION</scope>
</reference>
<proteinExistence type="predicted"/>
<dbReference type="AlphaFoldDB" id="A0A5S6QPF9"/>
<protein>
    <submittedName>
        <fullName evidence="2">Uncharacterized protein</fullName>
    </submittedName>
</protein>
<evidence type="ECO:0000313" key="1">
    <source>
        <dbReference type="Proteomes" id="UP000046395"/>
    </source>
</evidence>
<sequence>MEVTAVCNTIKRRAEETMETPAMIVNGTCAGTSTVTLAQLPSSDAMKMIIQRKRRIVQGAPPQPTHRASIVVPESYQIYREEERSLLYDSALWLLLPSRQKLEEKAAPRRSDSKVRHGPSFALTARMIASLAFVPFDSLDGALNDLSRELPAELLCVLDWFEENMFGSEPIWWPSDPAISARDMVGLPNYADGP</sequence>
<dbReference type="WBParaSite" id="TMUE_2000009044.1">
    <property type="protein sequence ID" value="TMUE_2000009044.1"/>
    <property type="gene ID" value="WBGene00293875"/>
</dbReference>
<keyword evidence="1" id="KW-1185">Reference proteome</keyword>